<dbReference type="Proteomes" id="UP000516057">
    <property type="component" value="Chromosome"/>
</dbReference>
<protein>
    <submittedName>
        <fullName evidence="1">Penicillin acylase family protein</fullName>
    </submittedName>
</protein>
<accession>A0A7H0HI75</accession>
<reference evidence="1 2" key="1">
    <citation type="submission" date="2020-08" db="EMBL/GenBank/DDBJ databases">
        <title>Genome sequence of Acidovorax monticola KACC 19171T.</title>
        <authorList>
            <person name="Hyun D.-W."/>
            <person name="Bae J.-W."/>
        </authorList>
    </citation>
    <scope>NUCLEOTIDE SEQUENCE [LARGE SCALE GENOMIC DNA]</scope>
    <source>
        <strain evidence="1 2">KACC 19171</strain>
    </source>
</reference>
<dbReference type="AlphaFoldDB" id="A0A7H0HI75"/>
<dbReference type="Gene3D" id="3.60.20.10">
    <property type="entry name" value="Glutamine Phosphoribosylpyrophosphate, subunit 1, domain 1"/>
    <property type="match status" value="1"/>
</dbReference>
<dbReference type="EMBL" id="CP060790">
    <property type="protein sequence ID" value="QNP60241.1"/>
    <property type="molecule type" value="Genomic_DNA"/>
</dbReference>
<dbReference type="GO" id="GO:0017000">
    <property type="term" value="P:antibiotic biosynthetic process"/>
    <property type="evidence" value="ECO:0007669"/>
    <property type="project" value="InterPro"/>
</dbReference>
<gene>
    <name evidence="1" type="ORF">H9L24_04955</name>
</gene>
<dbReference type="InterPro" id="IPR029055">
    <property type="entry name" value="Ntn_hydrolases_N"/>
</dbReference>
<sequence length="84" mass="9231">MSRDTAGQGQREALFGTSYLQAVGFTAEGPRARALLAYSQSANPDSPYYADQTEKFSRREWVELPFTPSQIEAQAVGARTVISE</sequence>
<proteinExistence type="predicted"/>
<organism evidence="1 2">
    <name type="scientific">Paenacidovorax monticola</name>
    <dbReference type="NCBI Taxonomy" id="1926868"/>
    <lineage>
        <taxon>Bacteria</taxon>
        <taxon>Pseudomonadati</taxon>
        <taxon>Pseudomonadota</taxon>
        <taxon>Betaproteobacteria</taxon>
        <taxon>Burkholderiales</taxon>
        <taxon>Comamonadaceae</taxon>
        <taxon>Paenacidovorax</taxon>
    </lineage>
</organism>
<dbReference type="KEGG" id="amon:H9L24_04955"/>
<name>A0A7H0HI75_9BURK</name>
<keyword evidence="2" id="KW-1185">Reference proteome</keyword>
<evidence type="ECO:0000313" key="2">
    <source>
        <dbReference type="Proteomes" id="UP000516057"/>
    </source>
</evidence>
<dbReference type="Pfam" id="PF01804">
    <property type="entry name" value="Penicil_amidase"/>
    <property type="match status" value="1"/>
</dbReference>
<dbReference type="SUPFAM" id="SSF56235">
    <property type="entry name" value="N-terminal nucleophile aminohydrolases (Ntn hydrolases)"/>
    <property type="match status" value="1"/>
</dbReference>
<dbReference type="GO" id="GO:0016787">
    <property type="term" value="F:hydrolase activity"/>
    <property type="evidence" value="ECO:0007669"/>
    <property type="project" value="InterPro"/>
</dbReference>
<dbReference type="InterPro" id="IPR002692">
    <property type="entry name" value="S45"/>
</dbReference>
<evidence type="ECO:0000313" key="1">
    <source>
        <dbReference type="EMBL" id="QNP60241.1"/>
    </source>
</evidence>